<dbReference type="Pfam" id="PF00172">
    <property type="entry name" value="Zn_clus"/>
    <property type="match status" value="1"/>
</dbReference>
<dbReference type="PROSITE" id="PS00463">
    <property type="entry name" value="ZN2_CY6_FUNGAL_1"/>
    <property type="match status" value="1"/>
</dbReference>
<dbReference type="GO" id="GO:0000981">
    <property type="term" value="F:DNA-binding transcription factor activity, RNA polymerase II-specific"/>
    <property type="evidence" value="ECO:0007669"/>
    <property type="project" value="InterPro"/>
</dbReference>
<keyword evidence="1" id="KW-0539">Nucleus</keyword>
<dbReference type="SMART" id="SM00066">
    <property type="entry name" value="GAL4"/>
    <property type="match status" value="1"/>
</dbReference>
<dbReference type="InterPro" id="IPR036864">
    <property type="entry name" value="Zn2-C6_fun-type_DNA-bd_sf"/>
</dbReference>
<dbReference type="EMBL" id="JAGPYM010000043">
    <property type="protein sequence ID" value="KAH6873909.1"/>
    <property type="molecule type" value="Genomic_DNA"/>
</dbReference>
<comment type="caution">
    <text evidence="3">The sequence shown here is derived from an EMBL/GenBank/DDBJ whole genome shotgun (WGS) entry which is preliminary data.</text>
</comment>
<protein>
    <recommendedName>
        <fullName evidence="2">Zn(2)-C6 fungal-type domain-containing protein</fullName>
    </recommendedName>
</protein>
<gene>
    <name evidence="3" type="ORF">B0T10DRAFT_499489</name>
</gene>
<evidence type="ECO:0000256" key="1">
    <source>
        <dbReference type="ARBA" id="ARBA00023242"/>
    </source>
</evidence>
<dbReference type="SUPFAM" id="SSF57701">
    <property type="entry name" value="Zn2/Cys6 DNA-binding domain"/>
    <property type="match status" value="1"/>
</dbReference>
<organism evidence="3 4">
    <name type="scientific">Thelonectria olida</name>
    <dbReference type="NCBI Taxonomy" id="1576542"/>
    <lineage>
        <taxon>Eukaryota</taxon>
        <taxon>Fungi</taxon>
        <taxon>Dikarya</taxon>
        <taxon>Ascomycota</taxon>
        <taxon>Pezizomycotina</taxon>
        <taxon>Sordariomycetes</taxon>
        <taxon>Hypocreomycetidae</taxon>
        <taxon>Hypocreales</taxon>
        <taxon>Nectriaceae</taxon>
        <taxon>Thelonectria</taxon>
    </lineage>
</organism>
<name>A0A9P8VS05_9HYPO</name>
<dbReference type="CDD" id="cd00067">
    <property type="entry name" value="GAL4"/>
    <property type="match status" value="1"/>
</dbReference>
<evidence type="ECO:0000313" key="3">
    <source>
        <dbReference type="EMBL" id="KAH6873909.1"/>
    </source>
</evidence>
<accession>A0A9P8VS05</accession>
<sequence length="579" mass="65166">MTPGTRQDSQSHRTQQHGYRGRVRSGCLTCRSRKVKCDEERPICNNCVRLKRACVYKPRQGQQRCLTALSPDRTALGASVQTPETGASVEATPDPQILLSLLSEDNPCLLTETFQLHSAANPPTQSTDTLFLSTPQETIDLVAGSPSHTPSLSTLISRDIELTTAMDTLEAYQVALQPSFSFFLEEVDSPLITPYDEVNWRYMKLDTVELGMSNTAIASSISALSALYRGQLYGLPLSTALSLYNTAKHGYYQLLEEETQDFGLILANTFLLCLFGVVHYETSPVLKEPSEAFTRRLAAWSKNEQQFSPLCLRISTWLRLLHVTTVRGGGTGLISDTIFSLLPDFTLGIVNLRFPSSQHSDASTHIHEVLSAPIFEFYYQLQGISGQIARLTHYHRSRTTGMDQEEVVQRIADMELQLHELWESRSATQRQTPEELRSCLAPQIANSIISLIGICTSAYHAEFIEMDRVLRDPVSETTRSTQARQRIRDIVDGDWNAYHGAKLNTGYLRPLFLCAIESMDREECQWAVKKLEQIKNPICRSDFFASFGKALSDAQLEKGRRVTSKYFCMWYFGINPPFL</sequence>
<dbReference type="PANTHER" id="PTHR37534">
    <property type="entry name" value="TRANSCRIPTIONAL ACTIVATOR PROTEIN UGA3"/>
    <property type="match status" value="1"/>
</dbReference>
<evidence type="ECO:0000259" key="2">
    <source>
        <dbReference type="PROSITE" id="PS50048"/>
    </source>
</evidence>
<dbReference type="InterPro" id="IPR001138">
    <property type="entry name" value="Zn2Cys6_DnaBD"/>
</dbReference>
<dbReference type="GO" id="GO:0008270">
    <property type="term" value="F:zinc ion binding"/>
    <property type="evidence" value="ECO:0007669"/>
    <property type="project" value="InterPro"/>
</dbReference>
<dbReference type="PANTHER" id="PTHR37534:SF46">
    <property type="entry name" value="ZN(II)2CYS6 TRANSCRIPTION FACTOR (EUROFUNG)"/>
    <property type="match status" value="1"/>
</dbReference>
<reference evidence="3 4" key="1">
    <citation type="journal article" date="2021" name="Nat. Commun.">
        <title>Genetic determinants of endophytism in the Arabidopsis root mycobiome.</title>
        <authorList>
            <person name="Mesny F."/>
            <person name="Miyauchi S."/>
            <person name="Thiergart T."/>
            <person name="Pickel B."/>
            <person name="Atanasova L."/>
            <person name="Karlsson M."/>
            <person name="Huettel B."/>
            <person name="Barry K.W."/>
            <person name="Haridas S."/>
            <person name="Chen C."/>
            <person name="Bauer D."/>
            <person name="Andreopoulos W."/>
            <person name="Pangilinan J."/>
            <person name="LaButti K."/>
            <person name="Riley R."/>
            <person name="Lipzen A."/>
            <person name="Clum A."/>
            <person name="Drula E."/>
            <person name="Henrissat B."/>
            <person name="Kohler A."/>
            <person name="Grigoriev I.V."/>
            <person name="Martin F.M."/>
            <person name="Hacquard S."/>
        </authorList>
    </citation>
    <scope>NUCLEOTIDE SEQUENCE [LARGE SCALE GENOMIC DNA]</scope>
    <source>
        <strain evidence="3 4">MPI-CAGE-CH-0241</strain>
    </source>
</reference>
<dbReference type="OrthoDB" id="648861at2759"/>
<feature type="domain" description="Zn(2)-C6 fungal-type" evidence="2">
    <location>
        <begin position="26"/>
        <end position="56"/>
    </location>
</feature>
<dbReference type="AlphaFoldDB" id="A0A9P8VS05"/>
<keyword evidence="4" id="KW-1185">Reference proteome</keyword>
<evidence type="ECO:0000313" key="4">
    <source>
        <dbReference type="Proteomes" id="UP000777438"/>
    </source>
</evidence>
<dbReference type="PROSITE" id="PS50048">
    <property type="entry name" value="ZN2_CY6_FUNGAL_2"/>
    <property type="match status" value="1"/>
</dbReference>
<dbReference type="Proteomes" id="UP000777438">
    <property type="component" value="Unassembled WGS sequence"/>
</dbReference>
<proteinExistence type="predicted"/>
<dbReference type="Gene3D" id="4.10.240.10">
    <property type="entry name" value="Zn(2)-C6 fungal-type DNA-binding domain"/>
    <property type="match status" value="1"/>
</dbReference>